<dbReference type="PANTHER" id="PTHR35043">
    <property type="entry name" value="TRANSCRIPTION FACTOR DOMAIN-CONTAINING PROTEIN"/>
    <property type="match status" value="1"/>
</dbReference>
<feature type="transmembrane region" description="Helical" evidence="2">
    <location>
        <begin position="473"/>
        <end position="496"/>
    </location>
</feature>
<dbReference type="AlphaFoldDB" id="A0A409WVD7"/>
<evidence type="ECO:0000256" key="3">
    <source>
        <dbReference type="SAM" id="SignalP"/>
    </source>
</evidence>
<dbReference type="STRING" id="231916.A0A409WVD7"/>
<feature type="transmembrane region" description="Helical" evidence="2">
    <location>
        <begin position="208"/>
        <end position="227"/>
    </location>
</feature>
<feature type="transmembrane region" description="Helical" evidence="2">
    <location>
        <begin position="983"/>
        <end position="1004"/>
    </location>
</feature>
<feature type="compositionally biased region" description="Polar residues" evidence="1">
    <location>
        <begin position="365"/>
        <end position="381"/>
    </location>
</feature>
<keyword evidence="3" id="KW-0732">Signal</keyword>
<accession>A0A409WVD7</accession>
<keyword evidence="2" id="KW-0472">Membrane</keyword>
<feature type="transmembrane region" description="Helical" evidence="2">
    <location>
        <begin position="1024"/>
        <end position="1045"/>
    </location>
</feature>
<comment type="caution">
    <text evidence="4">The sequence shown here is derived from an EMBL/GenBank/DDBJ whole genome shotgun (WGS) entry which is preliminary data.</text>
</comment>
<dbReference type="EMBL" id="NHYE01004748">
    <property type="protein sequence ID" value="PPQ82447.1"/>
    <property type="molecule type" value="Genomic_DNA"/>
</dbReference>
<sequence>MLLYLILLYLSRITTHAAPLSLLGRDNVDIRTLSDPSPCSCPDRRSLLDILWSCVATIFACSWVSVHPNIPGPDESRMKIASRRLELMFWAVVAPEMIIYWAVRQWIGARKLARKWERHGWTRTHGYFIQMGGFMLYKGDQAKGVLSPEQLEELFSRGKIKFPIVTEKEIKDRSKADALSKTIVIGQTTWFMLQCIARAFQGLDITQLELLTVALAFLNAFMYFFWWNKPLDVQTPVPVYLSDVDLKEPQRAQDEPRKSRISSDRALRAASDPSLLFTNQPSDFVATAPLPASDHRDETADPLLTSGVSSSHQDQLFDHIPIAPLASSHDDDAPSPSISLLNRPSNCVSMAPIAVTDNGDEFASANPSMSEPTPHPSAQSWHQGFWTSLRDALGHTVAVLSSAMTRTHKLVEERGYARAIYAILKGGSWDILVSIFRSLGDMIGASDRSEKIDEGQMRVSTFYALSLDDNVNVSLSLCTIATAFGAIHCAGWALAFSSPPEAWIWRISSIAISVTPLLWALGGLLSLREDGAVGGPLVKKFTRGLKLLFWLPGVVIHPEYVPLSTMLLYLIILYFSRDTAHAAPLLLVGRDSSNVSTPSDPSLCSCISQRSVWDILWSCLATIFACSWVSVHPNIPGPDESWTRITFRRLELMFWAIVAPEMVIYWAVRQWLGAKRLAEKWKGHGWTKMHGYFIQMGGFMLYQGDEPKGVLSPERLEDFCKEGRIKFPTITEREIQDRSKANALSKTLVIGQTAWFMLQCATRAIHSLEITQLELLTVALAILNAFMYFFWWDKPLDVQTPVPVYLLELQRPPLRRSMSASGAEPSSYQLPVSGSAKMVPFSSPFVPSSTVFFHPFAYSWIQRPWTPFLDAAEFAVNPILFAMSGTHKLVEGRGVIHALLIARPCDILVSIVRRLNAMGGGSTSSQIIDEGQMRTSTFYALVNPEPRYVMLPVSAIAMAFGVIHCAGWSLAFPSSIEALTWRISSIAISVAPLLWFLVVFFCLLAEGVPDGSLTAKFLKGLSRLFYHFSLVMLPIYVLARILLLFQSFIGLRALNPGALTVVKWTGLLPHI</sequence>
<protein>
    <submittedName>
        <fullName evidence="4">Uncharacterized protein</fullName>
    </submittedName>
</protein>
<dbReference type="Proteomes" id="UP000284706">
    <property type="component" value="Unassembled WGS sequence"/>
</dbReference>
<dbReference type="OrthoDB" id="9451547at2759"/>
<feature type="region of interest" description="Disordered" evidence="1">
    <location>
        <begin position="287"/>
        <end position="309"/>
    </location>
</feature>
<evidence type="ECO:0000256" key="2">
    <source>
        <dbReference type="SAM" id="Phobius"/>
    </source>
</evidence>
<dbReference type="PANTHER" id="PTHR35043:SF7">
    <property type="entry name" value="TRANSCRIPTION FACTOR DOMAIN-CONTAINING PROTEIN"/>
    <property type="match status" value="1"/>
</dbReference>
<proteinExistence type="predicted"/>
<feature type="transmembrane region" description="Helical" evidence="2">
    <location>
        <begin position="547"/>
        <end position="575"/>
    </location>
</feature>
<name>A0A409WVD7_9AGAR</name>
<feature type="signal peptide" evidence="3">
    <location>
        <begin position="1"/>
        <end position="17"/>
    </location>
</feature>
<keyword evidence="5" id="KW-1185">Reference proteome</keyword>
<feature type="chain" id="PRO_5019170089" evidence="3">
    <location>
        <begin position="18"/>
        <end position="1071"/>
    </location>
</feature>
<evidence type="ECO:0000313" key="5">
    <source>
        <dbReference type="Proteomes" id="UP000284706"/>
    </source>
</evidence>
<reference evidence="4 5" key="1">
    <citation type="journal article" date="2018" name="Evol. Lett.">
        <title>Horizontal gene cluster transfer increased hallucinogenic mushroom diversity.</title>
        <authorList>
            <person name="Reynolds H.T."/>
            <person name="Vijayakumar V."/>
            <person name="Gluck-Thaler E."/>
            <person name="Korotkin H.B."/>
            <person name="Matheny P.B."/>
            <person name="Slot J.C."/>
        </authorList>
    </citation>
    <scope>NUCLEOTIDE SEQUENCE [LARGE SCALE GENOMIC DNA]</scope>
    <source>
        <strain evidence="4 5">SRW20</strain>
    </source>
</reference>
<feature type="region of interest" description="Disordered" evidence="1">
    <location>
        <begin position="358"/>
        <end position="381"/>
    </location>
</feature>
<keyword evidence="2" id="KW-0812">Transmembrane</keyword>
<organism evidence="4 5">
    <name type="scientific">Gymnopilus dilepis</name>
    <dbReference type="NCBI Taxonomy" id="231916"/>
    <lineage>
        <taxon>Eukaryota</taxon>
        <taxon>Fungi</taxon>
        <taxon>Dikarya</taxon>
        <taxon>Basidiomycota</taxon>
        <taxon>Agaricomycotina</taxon>
        <taxon>Agaricomycetes</taxon>
        <taxon>Agaricomycetidae</taxon>
        <taxon>Agaricales</taxon>
        <taxon>Agaricineae</taxon>
        <taxon>Hymenogastraceae</taxon>
        <taxon>Gymnopilus</taxon>
    </lineage>
</organism>
<gene>
    <name evidence="4" type="ORF">CVT26_013391</name>
</gene>
<feature type="transmembrane region" description="Helical" evidence="2">
    <location>
        <begin position="503"/>
        <end position="527"/>
    </location>
</feature>
<keyword evidence="2" id="KW-1133">Transmembrane helix</keyword>
<feature type="transmembrane region" description="Helical" evidence="2">
    <location>
        <begin position="948"/>
        <end position="971"/>
    </location>
</feature>
<evidence type="ECO:0000256" key="1">
    <source>
        <dbReference type="SAM" id="MobiDB-lite"/>
    </source>
</evidence>
<evidence type="ECO:0000313" key="4">
    <source>
        <dbReference type="EMBL" id="PPQ82447.1"/>
    </source>
</evidence>
<dbReference type="InParanoid" id="A0A409WVD7"/>